<evidence type="ECO:0000313" key="2">
    <source>
        <dbReference type="Proteomes" id="UP000007104"/>
    </source>
</evidence>
<sequence length="92" mass="10240">MTLNFYYKLNKVLCELPATRNIKKRPGNIRGATRLLGGERGIKPRCRAVRPVIGKTRLAGTRPPEHFLSQKCPALPCAKPVKALISLRPNAH</sequence>
<keyword evidence="2" id="KW-1185">Reference proteome</keyword>
<dbReference type="KEGG" id="bsi:BS1330_I0046"/>
<protein>
    <submittedName>
        <fullName evidence="1">Uncharacterized protein</fullName>
    </submittedName>
</protein>
<dbReference type="AlphaFoldDB" id="A0A0H3G561"/>
<organism evidence="1 2">
    <name type="scientific">Brucella suis biovar 1 (strain 1330)</name>
    <dbReference type="NCBI Taxonomy" id="204722"/>
    <lineage>
        <taxon>Bacteria</taxon>
        <taxon>Pseudomonadati</taxon>
        <taxon>Pseudomonadota</taxon>
        <taxon>Alphaproteobacteria</taxon>
        <taxon>Hyphomicrobiales</taxon>
        <taxon>Brucellaceae</taxon>
        <taxon>Brucella/Ochrobactrum group</taxon>
        <taxon>Brucella</taxon>
    </lineage>
</organism>
<gene>
    <name evidence="1" type="ordered locus">BS1330_I0046</name>
</gene>
<dbReference type="EMBL" id="CP002997">
    <property type="protein sequence ID" value="AEM17415.1"/>
    <property type="molecule type" value="Genomic_DNA"/>
</dbReference>
<dbReference type="KEGG" id="bms:BR0046"/>
<dbReference type="Proteomes" id="UP000007104">
    <property type="component" value="Chromosome I"/>
</dbReference>
<dbReference type="HOGENOM" id="CLU_2407527_0_0_5"/>
<dbReference type="PATRIC" id="fig|204722.21.peg.3016"/>
<proteinExistence type="predicted"/>
<accession>A0A0H3G561</accession>
<reference evidence="1 2" key="1">
    <citation type="journal article" date="2011" name="J. Bacteriol.">
        <title>Revised genome sequence of Brucella suis 1330.</title>
        <authorList>
            <person name="Tae H."/>
            <person name="Shallom S."/>
            <person name="Settlage R."/>
            <person name="Preston D."/>
            <person name="Adams L.G."/>
            <person name="Garner H.R."/>
        </authorList>
    </citation>
    <scope>NUCLEOTIDE SEQUENCE [LARGE SCALE GENOMIC DNA]</scope>
    <source>
        <strain evidence="1 2">1330</strain>
    </source>
</reference>
<name>A0A0H3G561_BRUSU</name>
<evidence type="ECO:0000313" key="1">
    <source>
        <dbReference type="EMBL" id="AEM17415.1"/>
    </source>
</evidence>